<dbReference type="PANTHER" id="PTHR31731">
    <property type="match status" value="1"/>
</dbReference>
<keyword evidence="5" id="KW-1185">Reference proteome</keyword>
<dbReference type="AlphaFoldDB" id="A0A5J9V0A0"/>
<comment type="caution">
    <text evidence="4">The sequence shown here is derived from an EMBL/GenBank/DDBJ whole genome shotgun (WGS) entry which is preliminary data.</text>
</comment>
<dbReference type="Proteomes" id="UP000324897">
    <property type="component" value="Chromosome 1"/>
</dbReference>
<dbReference type="InterPro" id="IPR016140">
    <property type="entry name" value="Bifunc_inhib/LTP/seed_store"/>
</dbReference>
<gene>
    <name evidence="4" type="ORF">EJB05_20462</name>
</gene>
<dbReference type="SMART" id="SM00499">
    <property type="entry name" value="AAI"/>
    <property type="match status" value="2"/>
</dbReference>
<dbReference type="InterPro" id="IPR036312">
    <property type="entry name" value="Bifun_inhib/LTP/seed_sf"/>
</dbReference>
<evidence type="ECO:0000259" key="3">
    <source>
        <dbReference type="SMART" id="SM00499"/>
    </source>
</evidence>
<dbReference type="InterPro" id="IPR051636">
    <property type="entry name" value="Plant_LTP/defense-related"/>
</dbReference>
<keyword evidence="1 2" id="KW-0732">Signal</keyword>
<feature type="chain" id="PRO_5023904352" description="Bifunctional inhibitor/plant lipid transfer protein/seed storage helical domain-containing protein" evidence="2">
    <location>
        <begin position="23"/>
        <end position="311"/>
    </location>
</feature>
<dbReference type="EMBL" id="RWGY01000011">
    <property type="protein sequence ID" value="TVU28924.1"/>
    <property type="molecule type" value="Genomic_DNA"/>
</dbReference>
<organism evidence="4 5">
    <name type="scientific">Eragrostis curvula</name>
    <name type="common">weeping love grass</name>
    <dbReference type="NCBI Taxonomy" id="38414"/>
    <lineage>
        <taxon>Eukaryota</taxon>
        <taxon>Viridiplantae</taxon>
        <taxon>Streptophyta</taxon>
        <taxon>Embryophyta</taxon>
        <taxon>Tracheophyta</taxon>
        <taxon>Spermatophyta</taxon>
        <taxon>Magnoliopsida</taxon>
        <taxon>Liliopsida</taxon>
        <taxon>Poales</taxon>
        <taxon>Poaceae</taxon>
        <taxon>PACMAD clade</taxon>
        <taxon>Chloridoideae</taxon>
        <taxon>Eragrostideae</taxon>
        <taxon>Eragrostidinae</taxon>
        <taxon>Eragrostis</taxon>
    </lineage>
</organism>
<evidence type="ECO:0000313" key="5">
    <source>
        <dbReference type="Proteomes" id="UP000324897"/>
    </source>
</evidence>
<name>A0A5J9V0A0_9POAL</name>
<dbReference type="FunFam" id="1.10.110.10:FF:000003">
    <property type="entry name" value="pEARLI1-like lipid transfer protein 1"/>
    <property type="match status" value="2"/>
</dbReference>
<sequence length="311" mass="31574">MASKAFALFLAVNLVVLGVANACGSSYCPPTPVTPTPVTPTPTPSSFGKCPRDALKLGVCANVLGLIKAKVGGPPALPCCSLLKGLVDLEAAVCLCTAIKANVLGIPLNLPIDLSLILNYCGKTAPTGFNLVETKGGHAPPPPPPPPETLFLIICGETIETMTHWILVEVLIRALQSLPAPLGFSAAVMASKAFLLVALNLLLFTVANACGNSCPTPPTPATPSSGGKCPKNALKLGVCANVLGLVSAEVGHPPAEPCCSILGGLADLEAAVCLCTAIKANVLGITLDIPVKLSLIVNYCGKSLPNGFICA</sequence>
<dbReference type="InterPro" id="IPR027923">
    <property type="entry name" value="Hydrophob_seed_dom"/>
</dbReference>
<evidence type="ECO:0000256" key="2">
    <source>
        <dbReference type="SAM" id="SignalP"/>
    </source>
</evidence>
<dbReference type="SUPFAM" id="SSF47699">
    <property type="entry name" value="Bifunctional inhibitor/lipid-transfer protein/seed storage 2S albumin"/>
    <property type="match status" value="2"/>
</dbReference>
<feature type="signal peptide" evidence="2">
    <location>
        <begin position="1"/>
        <end position="22"/>
    </location>
</feature>
<dbReference type="OrthoDB" id="696558at2759"/>
<reference evidence="4 5" key="1">
    <citation type="journal article" date="2019" name="Sci. Rep.">
        <title>A high-quality genome of Eragrostis curvula grass provides insights into Poaceae evolution and supports new strategies to enhance forage quality.</title>
        <authorList>
            <person name="Carballo J."/>
            <person name="Santos B.A.C.M."/>
            <person name="Zappacosta D."/>
            <person name="Garbus I."/>
            <person name="Selva J.P."/>
            <person name="Gallo C.A."/>
            <person name="Diaz A."/>
            <person name="Albertini E."/>
            <person name="Caccamo M."/>
            <person name="Echenique V."/>
        </authorList>
    </citation>
    <scope>NUCLEOTIDE SEQUENCE [LARGE SCALE GENOMIC DNA]</scope>
    <source>
        <strain evidence="5">cv. Victoria</strain>
        <tissue evidence="4">Leaf</tissue>
    </source>
</reference>
<dbReference type="Gramene" id="TVU28924">
    <property type="protein sequence ID" value="TVU28924"/>
    <property type="gene ID" value="EJB05_20462"/>
</dbReference>
<evidence type="ECO:0000256" key="1">
    <source>
        <dbReference type="ARBA" id="ARBA00022729"/>
    </source>
</evidence>
<feature type="domain" description="Bifunctional inhibitor/plant lipid transfer protein/seed storage helical" evidence="3">
    <location>
        <begin position="50"/>
        <end position="129"/>
    </location>
</feature>
<dbReference type="Pfam" id="PF14547">
    <property type="entry name" value="Hydrophob_seed"/>
    <property type="match status" value="2"/>
</dbReference>
<evidence type="ECO:0000313" key="4">
    <source>
        <dbReference type="EMBL" id="TVU28924.1"/>
    </source>
</evidence>
<protein>
    <recommendedName>
        <fullName evidence="3">Bifunctional inhibitor/plant lipid transfer protein/seed storage helical domain-containing protein</fullName>
    </recommendedName>
</protein>
<accession>A0A5J9V0A0</accession>
<dbReference type="Gene3D" id="1.10.110.10">
    <property type="entry name" value="Plant lipid-transfer and hydrophobic proteins"/>
    <property type="match status" value="2"/>
</dbReference>
<feature type="domain" description="Bifunctional inhibitor/plant lipid transfer protein/seed storage helical" evidence="3">
    <location>
        <begin position="229"/>
        <end position="310"/>
    </location>
</feature>
<feature type="non-terminal residue" evidence="4">
    <location>
        <position position="1"/>
    </location>
</feature>
<dbReference type="CDD" id="cd01958">
    <property type="entry name" value="HPS_like"/>
    <property type="match status" value="2"/>
</dbReference>
<proteinExistence type="predicted"/>